<name>A0ABV8M2X9_9ACTN</name>
<feature type="domain" description="Schlafen AlbA-2" evidence="1">
    <location>
        <begin position="554"/>
        <end position="690"/>
    </location>
</feature>
<dbReference type="PANTHER" id="PTHR34301:SF8">
    <property type="entry name" value="ATPASE DOMAIN-CONTAINING PROTEIN"/>
    <property type="match status" value="1"/>
</dbReference>
<dbReference type="Proteomes" id="UP001595816">
    <property type="component" value="Unassembled WGS sequence"/>
</dbReference>
<evidence type="ECO:0000313" key="3">
    <source>
        <dbReference type="Proteomes" id="UP001595816"/>
    </source>
</evidence>
<dbReference type="InterPro" id="IPR007421">
    <property type="entry name" value="Schlafen_AlbA_2_dom"/>
</dbReference>
<reference evidence="3" key="1">
    <citation type="journal article" date="2019" name="Int. J. Syst. Evol. Microbiol.">
        <title>The Global Catalogue of Microorganisms (GCM) 10K type strain sequencing project: providing services to taxonomists for standard genome sequencing and annotation.</title>
        <authorList>
            <consortium name="The Broad Institute Genomics Platform"/>
            <consortium name="The Broad Institute Genome Sequencing Center for Infectious Disease"/>
            <person name="Wu L."/>
            <person name="Ma J."/>
        </authorList>
    </citation>
    <scope>NUCLEOTIDE SEQUENCE [LARGE SCALE GENOMIC DNA]</scope>
    <source>
        <strain evidence="3">CGMCC 4.7289</strain>
    </source>
</reference>
<dbReference type="Pfam" id="PF04326">
    <property type="entry name" value="SLFN_AlbA_2"/>
    <property type="match status" value="1"/>
</dbReference>
<dbReference type="PANTHER" id="PTHR34301">
    <property type="entry name" value="DNA-BINDING PROTEIN-RELATED"/>
    <property type="match status" value="1"/>
</dbReference>
<dbReference type="RefSeq" id="WP_253762070.1">
    <property type="nucleotide sequence ID" value="NZ_JAMZDZ010000001.1"/>
</dbReference>
<organism evidence="2 3">
    <name type="scientific">Hamadaea flava</name>
    <dbReference type="NCBI Taxonomy" id="1742688"/>
    <lineage>
        <taxon>Bacteria</taxon>
        <taxon>Bacillati</taxon>
        <taxon>Actinomycetota</taxon>
        <taxon>Actinomycetes</taxon>
        <taxon>Micromonosporales</taxon>
        <taxon>Micromonosporaceae</taxon>
        <taxon>Hamadaea</taxon>
    </lineage>
</organism>
<proteinExistence type="predicted"/>
<dbReference type="SUPFAM" id="SSF52540">
    <property type="entry name" value="P-loop containing nucleoside triphosphate hydrolases"/>
    <property type="match status" value="1"/>
</dbReference>
<comment type="caution">
    <text evidence="2">The sequence shown here is derived from an EMBL/GenBank/DDBJ whole genome shotgun (WGS) entry which is preliminary data.</text>
</comment>
<dbReference type="InterPro" id="IPR038461">
    <property type="entry name" value="Schlafen_AlbA_2_dom_sf"/>
</dbReference>
<accession>A0ABV8M2X9</accession>
<protein>
    <submittedName>
        <fullName evidence="2">RNA-binding domain-containing protein</fullName>
    </submittedName>
</protein>
<sequence length="703" mass="78092">MPPNLDKFRQVFFGRFPEAAKLDKALRTSANRTPLFFFHESSDPDLKRCWLVLGRLGPEMEASFSINGEVLLLFSPYDDFQRRTFNKLMSEARKEVAAAQRRIYGTVRFTPDSHLALISSQDPALDKHIKAWNADRSSSLVASIPALDGDIDAVGPLLRRSIANVLASRDLYGGKDPVSGRDFFGRIDTIQTVTAELRSGHSVGLFGLRRSGKTSLLRELQYREESAGLALVLTDLESADSIDEVPHQMSRDLVDALRGIRQSRSDVWLGPESDHGAATFGALSARLIRIAKKNPDLLFVAAIDEVENLRRLARESPDKVRLFLGALRRAAQASDNISLFFTGLTTEFFDQSMIAGEVDNPLFGFVDSHYLPPFSKSESAELVRDLGSLMMLDWSPEALASVHQFTGGFPFFVRDLSSAVRKLVLEERPPDSDLAGRLDVHEHHVARAYATWTDGAGKKWSEILRSLASYHPVMEEMLRAKSEHQMSEWRNIGIEGDAAVSALTKLGLVYVDEEGRLRWSESLGALKALGGKTEAPLADIQTKIGLRDLLAQPESAHLEFKSTARWNLRSEKKDPAIEDAVLKTVAAFLNTDGGTLIIGVDDGGIVRGITEDLRTCRDSMDQYERWLMGNLLSDRIGADVISQYVRFRSVSLDGKVVVVLEAAKSENIVWVTTGSDEALYVRNGNETRQLSGKKIIEFAQLRK</sequence>
<dbReference type="InterPro" id="IPR027417">
    <property type="entry name" value="P-loop_NTPase"/>
</dbReference>
<keyword evidence="3" id="KW-1185">Reference proteome</keyword>
<evidence type="ECO:0000313" key="2">
    <source>
        <dbReference type="EMBL" id="MFC4136898.1"/>
    </source>
</evidence>
<evidence type="ECO:0000259" key="1">
    <source>
        <dbReference type="Pfam" id="PF04326"/>
    </source>
</evidence>
<dbReference type="Gene3D" id="3.40.50.300">
    <property type="entry name" value="P-loop containing nucleotide triphosphate hydrolases"/>
    <property type="match status" value="1"/>
</dbReference>
<gene>
    <name evidence="2" type="ORF">ACFOZ4_40370</name>
</gene>
<dbReference type="Gene3D" id="3.30.950.30">
    <property type="entry name" value="Schlafen, AAA domain"/>
    <property type="match status" value="1"/>
</dbReference>
<dbReference type="EMBL" id="JBHSAY010000035">
    <property type="protein sequence ID" value="MFC4136898.1"/>
    <property type="molecule type" value="Genomic_DNA"/>
</dbReference>